<feature type="transmembrane region" description="Helical" evidence="7">
    <location>
        <begin position="233"/>
        <end position="255"/>
    </location>
</feature>
<feature type="transmembrane region" description="Helical" evidence="7">
    <location>
        <begin position="329"/>
        <end position="349"/>
    </location>
</feature>
<evidence type="ECO:0000256" key="7">
    <source>
        <dbReference type="SAM" id="Phobius"/>
    </source>
</evidence>
<dbReference type="Pfam" id="PF00083">
    <property type="entry name" value="Sugar_tr"/>
    <property type="match status" value="1"/>
</dbReference>
<evidence type="ECO:0000313" key="9">
    <source>
        <dbReference type="EMBL" id="KAL1887541.1"/>
    </source>
</evidence>
<evidence type="ECO:0000259" key="8">
    <source>
        <dbReference type="PROSITE" id="PS50850"/>
    </source>
</evidence>
<organism evidence="9 10">
    <name type="scientific">Sporothrix stenoceras</name>
    <dbReference type="NCBI Taxonomy" id="5173"/>
    <lineage>
        <taxon>Eukaryota</taxon>
        <taxon>Fungi</taxon>
        <taxon>Dikarya</taxon>
        <taxon>Ascomycota</taxon>
        <taxon>Pezizomycotina</taxon>
        <taxon>Sordariomycetes</taxon>
        <taxon>Sordariomycetidae</taxon>
        <taxon>Ophiostomatales</taxon>
        <taxon>Ophiostomataceae</taxon>
        <taxon>Sporothrix</taxon>
    </lineage>
</organism>
<dbReference type="PROSITE" id="PS00217">
    <property type="entry name" value="SUGAR_TRANSPORT_2"/>
    <property type="match status" value="1"/>
</dbReference>
<evidence type="ECO:0000313" key="10">
    <source>
        <dbReference type="Proteomes" id="UP001583186"/>
    </source>
</evidence>
<keyword evidence="5 7" id="KW-1133">Transmembrane helix</keyword>
<keyword evidence="3" id="KW-0813">Transport</keyword>
<evidence type="ECO:0000256" key="1">
    <source>
        <dbReference type="ARBA" id="ARBA00004141"/>
    </source>
</evidence>
<dbReference type="SUPFAM" id="SSF103473">
    <property type="entry name" value="MFS general substrate transporter"/>
    <property type="match status" value="1"/>
</dbReference>
<dbReference type="InterPro" id="IPR050360">
    <property type="entry name" value="MFS_Sugar_Transporters"/>
</dbReference>
<gene>
    <name evidence="9" type="ORF">Sste5346_010153</name>
</gene>
<proteinExistence type="inferred from homology"/>
<feature type="transmembrane region" description="Helical" evidence="7">
    <location>
        <begin position="297"/>
        <end position="317"/>
    </location>
</feature>
<reference evidence="9 10" key="1">
    <citation type="journal article" date="2024" name="IMA Fungus">
        <title>IMA Genome - F19 : A genome assembly and annotation guide to empower mycologists, including annotated draft genome sequences of Ceratocystis pirilliformis, Diaporthe australafricana, Fusarium ophioides, Paecilomyces lecythidis, and Sporothrix stenoceras.</title>
        <authorList>
            <person name="Aylward J."/>
            <person name="Wilson A.M."/>
            <person name="Visagie C.M."/>
            <person name="Spraker J."/>
            <person name="Barnes I."/>
            <person name="Buitendag C."/>
            <person name="Ceriani C."/>
            <person name="Del Mar Angel L."/>
            <person name="du Plessis D."/>
            <person name="Fuchs T."/>
            <person name="Gasser K."/>
            <person name="Kramer D."/>
            <person name="Li W."/>
            <person name="Munsamy K."/>
            <person name="Piso A."/>
            <person name="Price J.L."/>
            <person name="Sonnekus B."/>
            <person name="Thomas C."/>
            <person name="van der Nest A."/>
            <person name="van Dijk A."/>
            <person name="van Heerden A."/>
            <person name="van Vuuren N."/>
            <person name="Yilmaz N."/>
            <person name="Duong T.A."/>
            <person name="van der Merwe N.A."/>
            <person name="Wingfield M.J."/>
            <person name="Wingfield B.D."/>
        </authorList>
    </citation>
    <scope>NUCLEOTIDE SEQUENCE [LARGE SCALE GENOMIC DNA]</scope>
    <source>
        <strain evidence="9 10">CMW 5346</strain>
    </source>
</reference>
<comment type="similarity">
    <text evidence="2">Belongs to the major facilitator superfamily. Sugar transporter (TC 2.A.1.1) family.</text>
</comment>
<accession>A0ABR3YGU0</accession>
<dbReference type="InterPro" id="IPR005829">
    <property type="entry name" value="Sugar_transporter_CS"/>
</dbReference>
<feature type="transmembrane region" description="Helical" evidence="7">
    <location>
        <begin position="369"/>
        <end position="387"/>
    </location>
</feature>
<evidence type="ECO:0000256" key="2">
    <source>
        <dbReference type="ARBA" id="ARBA00010992"/>
    </source>
</evidence>
<protein>
    <recommendedName>
        <fullName evidence="8">Major facilitator superfamily (MFS) profile domain-containing protein</fullName>
    </recommendedName>
</protein>
<dbReference type="PANTHER" id="PTHR48022">
    <property type="entry name" value="PLASTIDIC GLUCOSE TRANSPORTER 4"/>
    <property type="match status" value="1"/>
</dbReference>
<dbReference type="EMBL" id="JAWCUI010000116">
    <property type="protein sequence ID" value="KAL1887541.1"/>
    <property type="molecule type" value="Genomic_DNA"/>
</dbReference>
<feature type="transmembrane region" description="Helical" evidence="7">
    <location>
        <begin position="198"/>
        <end position="221"/>
    </location>
</feature>
<dbReference type="InterPro" id="IPR036259">
    <property type="entry name" value="MFS_trans_sf"/>
</dbReference>
<sequence>MSVVLQLLSVTEPESSVTVNLGIFELGRLLSGAGVGVGTLVAPLYITEISLPWQRGMLHASWQVAMQIAALVGFWGAYVSNGLFPDTSDWQWTVPVLLQVLPGIILLVGGIALLPESPIWLAEQQQVETAIKTHAWLHHGGNHDITASTCSSPDATSQEEVVFYRSISDRKQHATSSKQQDQLRALFRPSVRKRLVRGVVLMALMTLSGTNALNFFAPVIFMSAGFTATGASLLLTGLFGLVKLAAALSFMLYFVRVRGHRFWISVSAAACAASLLVLALCVKTFEHRSGKAESASTTYGAVACLMVFVFAFFFGIGHGPIAWSFCAEVFPADVSTLCCTVTTCTQWLFQVINAVATPFLLAAAGWRTWLLFSAVNAITLGWCYVYLPETRGVALGRAMDEVFGDEIGGLSSRVAVKAGRVVVVVREDERAIPTEETSLLAEDRSQC</sequence>
<dbReference type="Gene3D" id="1.20.1250.20">
    <property type="entry name" value="MFS general substrate transporter like domains"/>
    <property type="match status" value="1"/>
</dbReference>
<feature type="transmembrane region" description="Helical" evidence="7">
    <location>
        <begin position="262"/>
        <end position="285"/>
    </location>
</feature>
<feature type="transmembrane region" description="Helical" evidence="7">
    <location>
        <begin position="26"/>
        <end position="46"/>
    </location>
</feature>
<comment type="subcellular location">
    <subcellularLocation>
        <location evidence="1">Membrane</location>
        <topology evidence="1">Multi-pass membrane protein</topology>
    </subcellularLocation>
</comment>
<evidence type="ECO:0000256" key="6">
    <source>
        <dbReference type="ARBA" id="ARBA00023136"/>
    </source>
</evidence>
<feature type="domain" description="Major facilitator superfamily (MFS) profile" evidence="8">
    <location>
        <begin position="1"/>
        <end position="391"/>
    </location>
</feature>
<feature type="transmembrane region" description="Helical" evidence="7">
    <location>
        <begin position="90"/>
        <end position="114"/>
    </location>
</feature>
<dbReference type="Proteomes" id="UP001583186">
    <property type="component" value="Unassembled WGS sequence"/>
</dbReference>
<comment type="caution">
    <text evidence="9">The sequence shown here is derived from an EMBL/GenBank/DDBJ whole genome shotgun (WGS) entry which is preliminary data.</text>
</comment>
<evidence type="ECO:0000256" key="5">
    <source>
        <dbReference type="ARBA" id="ARBA00022989"/>
    </source>
</evidence>
<keyword evidence="10" id="KW-1185">Reference proteome</keyword>
<dbReference type="PANTHER" id="PTHR48022:SF2">
    <property type="entry name" value="PLASTIDIC GLUCOSE TRANSPORTER 4"/>
    <property type="match status" value="1"/>
</dbReference>
<feature type="transmembrane region" description="Helical" evidence="7">
    <location>
        <begin position="58"/>
        <end position="78"/>
    </location>
</feature>
<dbReference type="PRINTS" id="PR00171">
    <property type="entry name" value="SUGRTRNSPORT"/>
</dbReference>
<keyword evidence="4 7" id="KW-0812">Transmembrane</keyword>
<dbReference type="InterPro" id="IPR005828">
    <property type="entry name" value="MFS_sugar_transport-like"/>
</dbReference>
<name>A0ABR3YGU0_9PEZI</name>
<dbReference type="PROSITE" id="PS50850">
    <property type="entry name" value="MFS"/>
    <property type="match status" value="1"/>
</dbReference>
<evidence type="ECO:0000256" key="4">
    <source>
        <dbReference type="ARBA" id="ARBA00022692"/>
    </source>
</evidence>
<dbReference type="InterPro" id="IPR003663">
    <property type="entry name" value="Sugar/inositol_transpt"/>
</dbReference>
<keyword evidence="6 7" id="KW-0472">Membrane</keyword>
<dbReference type="InterPro" id="IPR020846">
    <property type="entry name" value="MFS_dom"/>
</dbReference>
<evidence type="ECO:0000256" key="3">
    <source>
        <dbReference type="ARBA" id="ARBA00022448"/>
    </source>
</evidence>